<accession>A0A0L7QJZ0</accession>
<evidence type="ECO:0000256" key="3">
    <source>
        <dbReference type="SAM" id="Phobius"/>
    </source>
</evidence>
<evidence type="ECO:0000313" key="6">
    <source>
        <dbReference type="Proteomes" id="UP000053825"/>
    </source>
</evidence>
<gene>
    <name evidence="5" type="ORF">WH47_00956</name>
</gene>
<feature type="domain" description="ABC transporter" evidence="4">
    <location>
        <begin position="7"/>
        <end position="255"/>
    </location>
</feature>
<reference evidence="5 6" key="1">
    <citation type="submission" date="2015-07" db="EMBL/GenBank/DDBJ databases">
        <title>The genome of Habropoda laboriosa.</title>
        <authorList>
            <person name="Pan H."/>
            <person name="Kapheim K."/>
        </authorList>
    </citation>
    <scope>NUCLEOTIDE SEQUENCE [LARGE SCALE GENOMIC DNA]</scope>
    <source>
        <strain evidence="5">0110345459</strain>
    </source>
</reference>
<keyword evidence="3" id="KW-1133">Transmembrane helix</keyword>
<dbReference type="Gene3D" id="3.40.50.300">
    <property type="entry name" value="P-loop containing nucleotide triphosphate hydrolases"/>
    <property type="match status" value="1"/>
</dbReference>
<dbReference type="OrthoDB" id="10255969at2759"/>
<dbReference type="InterPro" id="IPR017871">
    <property type="entry name" value="ABC_transporter-like_CS"/>
</dbReference>
<dbReference type="Pfam" id="PF00005">
    <property type="entry name" value="ABC_tran"/>
    <property type="match status" value="1"/>
</dbReference>
<dbReference type="PANTHER" id="PTHR43038">
    <property type="entry name" value="ATP-BINDING CASSETTE, SUB-FAMILY H, MEMBER 1"/>
    <property type="match status" value="1"/>
</dbReference>
<keyword evidence="3" id="KW-0812">Transmembrane</keyword>
<keyword evidence="3" id="KW-0472">Membrane</keyword>
<dbReference type="SMART" id="SM00382">
    <property type="entry name" value="AAA"/>
    <property type="match status" value="1"/>
</dbReference>
<proteinExistence type="predicted"/>
<keyword evidence="2" id="KW-0067">ATP-binding</keyword>
<dbReference type="PROSITE" id="PS50893">
    <property type="entry name" value="ABC_TRANSPORTER_2"/>
    <property type="match status" value="1"/>
</dbReference>
<keyword evidence="1" id="KW-0547">Nucleotide-binding</keyword>
<dbReference type="InterPro" id="IPR003593">
    <property type="entry name" value="AAA+_ATPase"/>
</dbReference>
<sequence>MVVQQAIVVRNAGKRYGKGVPILNGLNLTVPKGCIYGLLGSSGCGKTTLLSCVVGVKKLDSGDIWVLGGKPGTEESGIPGPRVGFMPQDVSLVAEFSVIGALYFFGRINGMEDHVIEERYIFLRDLLQLPPSNCLVKNMSGGQQRRLSLAAAILHKPELLILDEPTVGLDPVLRDKQVHFHSFISFYINASSSIWNYLVKITQEEGVTVVITTHYIEEARQADKIGLLRCGLLLAETSPRELLEQWNTDSLEEAFLNLSQLQSQNQTQFNVQTTNSSTEITDVISANSMYDSYAKKSQWKLQSSSKKRCQALLVKNGLQFMRHPGGVLFSLLLPIVELLCFFNAVGQDPKELSMYIVNHEAGNCNGGRIRGTVFYNETERTCDFVDLSCRFLDGINDSVVEKIYYDNYEKAHRDIMKHKSVGIMQFKQNFSASMREMLDDFLAVSDEAILSSRIKMELHNPDRQINLFIQKKLFESFLNEYEKIMKECKISPKYADIPVRFEQPIYGTKDQNYVSFVTPPFVLSFPHIGNVHLSRSGQLCISRKLLSVGATVRSNLVFLPGISLRAVLEKGNALDDPEVFTGFLVVSAWIAGFIAMCLIQLRVKST</sequence>
<dbReference type="STRING" id="597456.A0A0L7QJZ0"/>
<dbReference type="SUPFAM" id="SSF52540">
    <property type="entry name" value="P-loop containing nucleoside triphosphate hydrolases"/>
    <property type="match status" value="1"/>
</dbReference>
<protein>
    <submittedName>
        <fullName evidence="5">ABC transporter G family member 23</fullName>
    </submittedName>
</protein>
<evidence type="ECO:0000256" key="2">
    <source>
        <dbReference type="ARBA" id="ARBA00022840"/>
    </source>
</evidence>
<evidence type="ECO:0000313" key="5">
    <source>
        <dbReference type="EMBL" id="KOC58957.1"/>
    </source>
</evidence>
<dbReference type="GO" id="GO:0005524">
    <property type="term" value="F:ATP binding"/>
    <property type="evidence" value="ECO:0007669"/>
    <property type="project" value="UniProtKB-KW"/>
</dbReference>
<dbReference type="PROSITE" id="PS00211">
    <property type="entry name" value="ABC_TRANSPORTER_1"/>
    <property type="match status" value="1"/>
</dbReference>
<dbReference type="GO" id="GO:0016887">
    <property type="term" value="F:ATP hydrolysis activity"/>
    <property type="evidence" value="ECO:0007669"/>
    <property type="project" value="InterPro"/>
</dbReference>
<name>A0A0L7QJZ0_9HYME</name>
<dbReference type="PANTHER" id="PTHR43038:SF2">
    <property type="entry name" value="RH61964P"/>
    <property type="match status" value="1"/>
</dbReference>
<dbReference type="EMBL" id="KQ415002">
    <property type="protein sequence ID" value="KOC58957.1"/>
    <property type="molecule type" value="Genomic_DNA"/>
</dbReference>
<dbReference type="AlphaFoldDB" id="A0A0L7QJZ0"/>
<evidence type="ECO:0000256" key="1">
    <source>
        <dbReference type="ARBA" id="ARBA00022741"/>
    </source>
</evidence>
<dbReference type="InterPro" id="IPR003439">
    <property type="entry name" value="ABC_transporter-like_ATP-bd"/>
</dbReference>
<dbReference type="Proteomes" id="UP000053825">
    <property type="component" value="Unassembled WGS sequence"/>
</dbReference>
<organism evidence="5 6">
    <name type="scientific">Habropoda laboriosa</name>
    <dbReference type="NCBI Taxonomy" id="597456"/>
    <lineage>
        <taxon>Eukaryota</taxon>
        <taxon>Metazoa</taxon>
        <taxon>Ecdysozoa</taxon>
        <taxon>Arthropoda</taxon>
        <taxon>Hexapoda</taxon>
        <taxon>Insecta</taxon>
        <taxon>Pterygota</taxon>
        <taxon>Neoptera</taxon>
        <taxon>Endopterygota</taxon>
        <taxon>Hymenoptera</taxon>
        <taxon>Apocrita</taxon>
        <taxon>Aculeata</taxon>
        <taxon>Apoidea</taxon>
        <taxon>Anthophila</taxon>
        <taxon>Apidae</taxon>
        <taxon>Habropoda</taxon>
    </lineage>
</organism>
<keyword evidence="6" id="KW-1185">Reference proteome</keyword>
<dbReference type="CDD" id="cd03230">
    <property type="entry name" value="ABC_DR_subfamily_A"/>
    <property type="match status" value="1"/>
</dbReference>
<evidence type="ECO:0000259" key="4">
    <source>
        <dbReference type="PROSITE" id="PS50893"/>
    </source>
</evidence>
<feature type="transmembrane region" description="Helical" evidence="3">
    <location>
        <begin position="580"/>
        <end position="601"/>
    </location>
</feature>
<dbReference type="InterPro" id="IPR027417">
    <property type="entry name" value="P-loop_NTPase"/>
</dbReference>